<dbReference type="Proteomes" id="UP000244727">
    <property type="component" value="Chromosome"/>
</dbReference>
<dbReference type="SUPFAM" id="SSF52540">
    <property type="entry name" value="P-loop containing nucleoside triphosphate hydrolases"/>
    <property type="match status" value="1"/>
</dbReference>
<proteinExistence type="predicted"/>
<dbReference type="InterPro" id="IPR017911">
    <property type="entry name" value="MacB-like_ATP-bd"/>
</dbReference>
<accession>A0A2R4WZW6</accession>
<dbReference type="CDD" id="cd03255">
    <property type="entry name" value="ABC_MJ0796_LolCDE_FtsE"/>
    <property type="match status" value="1"/>
</dbReference>
<dbReference type="PROSITE" id="PS00211">
    <property type="entry name" value="ABC_TRANSPORTER_1"/>
    <property type="match status" value="1"/>
</dbReference>
<dbReference type="GO" id="GO:0005524">
    <property type="term" value="F:ATP binding"/>
    <property type="evidence" value="ECO:0007669"/>
    <property type="project" value="UniProtKB-KW"/>
</dbReference>
<evidence type="ECO:0000313" key="5">
    <source>
        <dbReference type="EMBL" id="AWB27083.1"/>
    </source>
</evidence>
<name>A0A2R4WZW6_9EURY</name>
<dbReference type="GeneID" id="36511813"/>
<dbReference type="InterPro" id="IPR003439">
    <property type="entry name" value="ABC_transporter-like_ATP-bd"/>
</dbReference>
<dbReference type="GO" id="GO:0098796">
    <property type="term" value="C:membrane protein complex"/>
    <property type="evidence" value="ECO:0007669"/>
    <property type="project" value="UniProtKB-ARBA"/>
</dbReference>
<feature type="domain" description="ABC transporter" evidence="4">
    <location>
        <begin position="20"/>
        <end position="248"/>
    </location>
</feature>
<dbReference type="Pfam" id="PF00005">
    <property type="entry name" value="ABC_tran"/>
    <property type="match status" value="1"/>
</dbReference>
<dbReference type="GO" id="GO:0022857">
    <property type="term" value="F:transmembrane transporter activity"/>
    <property type="evidence" value="ECO:0007669"/>
    <property type="project" value="TreeGrafter"/>
</dbReference>
<dbReference type="InterPro" id="IPR015854">
    <property type="entry name" value="ABC_transpr_LolD-like"/>
</dbReference>
<evidence type="ECO:0000259" key="4">
    <source>
        <dbReference type="PROSITE" id="PS50893"/>
    </source>
</evidence>
<evidence type="ECO:0000256" key="2">
    <source>
        <dbReference type="ARBA" id="ARBA00022741"/>
    </source>
</evidence>
<gene>
    <name evidence="5" type="ORF">HARCEL1_04860</name>
</gene>
<organism evidence="5 6">
    <name type="scientific">Halococcoides cellulosivorans</name>
    <dbReference type="NCBI Taxonomy" id="1679096"/>
    <lineage>
        <taxon>Archaea</taxon>
        <taxon>Methanobacteriati</taxon>
        <taxon>Methanobacteriota</taxon>
        <taxon>Stenosarchaea group</taxon>
        <taxon>Halobacteria</taxon>
        <taxon>Halobacteriales</taxon>
        <taxon>Haloarculaceae</taxon>
        <taxon>Halococcoides</taxon>
    </lineage>
</organism>
<dbReference type="PROSITE" id="PS50893">
    <property type="entry name" value="ABC_TRANSPORTER_2"/>
    <property type="match status" value="1"/>
</dbReference>
<evidence type="ECO:0000256" key="1">
    <source>
        <dbReference type="ARBA" id="ARBA00022448"/>
    </source>
</evidence>
<keyword evidence="2" id="KW-0547">Nucleotide-binding</keyword>
<dbReference type="FunFam" id="3.40.50.300:FF:000032">
    <property type="entry name" value="Export ABC transporter ATP-binding protein"/>
    <property type="match status" value="1"/>
</dbReference>
<keyword evidence="3 5" id="KW-0067">ATP-binding</keyword>
<dbReference type="RefSeq" id="WP_108381452.1">
    <property type="nucleotide sequence ID" value="NZ_CP028858.1"/>
</dbReference>
<dbReference type="KEGG" id="harc:HARCEL1_04860"/>
<sequence length="248" mass="26219">MSRRPGDASAMSAASSAPLIACESVERTYRRSTGRFRRAGPEVRALDGVSLFVERGEILGIVGPSGSGKSTLLHLLGALDVPTAGQVRIRGQDTAALSARGRRRLRQESVGIVFQRFHLLPALSARSNVAVALIEAGHSKAERRSRAEEALATVGLSDRADHAPGELSGGERQRVAIARALAPDPDIVIADEPTGELDTATGERILDALAAVAEDRAVVLASHDDQAVDRADRVLELRDGRVNGETEG</sequence>
<reference evidence="5 6" key="1">
    <citation type="submission" date="2018-04" db="EMBL/GenBank/DDBJ databases">
        <title>Halococcoides cellulosivorans gen. nov., sp. nov., an extremely halophilic cellulose-utilizing haloarchaeon from hypersaline lakes.</title>
        <authorList>
            <person name="Sorokin D.Y."/>
            <person name="Toshchakov S.V."/>
            <person name="Samarov N.I."/>
            <person name="Korzhenkov A."/>
            <person name="Kublanov I.V."/>
        </authorList>
    </citation>
    <scope>NUCLEOTIDE SEQUENCE [LARGE SCALE GENOMIC DNA]</scope>
    <source>
        <strain evidence="5 6">HArcel1</strain>
    </source>
</reference>
<dbReference type="InterPro" id="IPR003593">
    <property type="entry name" value="AAA+_ATPase"/>
</dbReference>
<dbReference type="GO" id="GO:0016887">
    <property type="term" value="F:ATP hydrolysis activity"/>
    <property type="evidence" value="ECO:0007669"/>
    <property type="project" value="InterPro"/>
</dbReference>
<dbReference type="InterPro" id="IPR017871">
    <property type="entry name" value="ABC_transporter-like_CS"/>
</dbReference>
<keyword evidence="1" id="KW-0813">Transport</keyword>
<evidence type="ECO:0000256" key="3">
    <source>
        <dbReference type="ARBA" id="ARBA00022840"/>
    </source>
</evidence>
<dbReference type="AlphaFoldDB" id="A0A2R4WZW6"/>
<protein>
    <submittedName>
        <fullName evidence="5">ABC transporter ATP-binding protein</fullName>
    </submittedName>
</protein>
<keyword evidence="6" id="KW-1185">Reference proteome</keyword>
<dbReference type="Gene3D" id="3.40.50.300">
    <property type="entry name" value="P-loop containing nucleotide triphosphate hydrolases"/>
    <property type="match status" value="1"/>
</dbReference>
<dbReference type="GO" id="GO:0005886">
    <property type="term" value="C:plasma membrane"/>
    <property type="evidence" value="ECO:0007669"/>
    <property type="project" value="TreeGrafter"/>
</dbReference>
<dbReference type="InterPro" id="IPR027417">
    <property type="entry name" value="P-loop_NTPase"/>
</dbReference>
<dbReference type="SMART" id="SM00382">
    <property type="entry name" value="AAA"/>
    <property type="match status" value="1"/>
</dbReference>
<dbReference type="EMBL" id="CP028858">
    <property type="protein sequence ID" value="AWB27083.1"/>
    <property type="molecule type" value="Genomic_DNA"/>
</dbReference>
<dbReference type="PANTHER" id="PTHR24220">
    <property type="entry name" value="IMPORT ATP-BINDING PROTEIN"/>
    <property type="match status" value="1"/>
</dbReference>
<evidence type="ECO:0000313" key="6">
    <source>
        <dbReference type="Proteomes" id="UP000244727"/>
    </source>
</evidence>